<dbReference type="STRING" id="1121395.SAMN02745215_00513"/>
<evidence type="ECO:0000313" key="6">
    <source>
        <dbReference type="Proteomes" id="UP000184010"/>
    </source>
</evidence>
<keyword evidence="5" id="KW-0808">Transferase</keyword>
<accession>A0A1M7S494</accession>
<dbReference type="InterPro" id="IPR036390">
    <property type="entry name" value="WH_DNA-bd_sf"/>
</dbReference>
<dbReference type="PROSITE" id="PS51063">
    <property type="entry name" value="HTH_CRP_2"/>
    <property type="match status" value="1"/>
</dbReference>
<organism evidence="5 6">
    <name type="scientific">Desulfitobacterium chlororespirans DSM 11544</name>
    <dbReference type="NCBI Taxonomy" id="1121395"/>
    <lineage>
        <taxon>Bacteria</taxon>
        <taxon>Bacillati</taxon>
        <taxon>Bacillota</taxon>
        <taxon>Clostridia</taxon>
        <taxon>Eubacteriales</taxon>
        <taxon>Desulfitobacteriaceae</taxon>
        <taxon>Desulfitobacterium</taxon>
    </lineage>
</organism>
<keyword evidence="3" id="KW-0804">Transcription</keyword>
<protein>
    <submittedName>
        <fullName evidence="5">cAMP-binding domain of CRP or a regulatory subunit of cAMP-dependent protein kinases</fullName>
    </submittedName>
</protein>
<dbReference type="EMBL" id="FRDN01000003">
    <property type="protein sequence ID" value="SHN53261.1"/>
    <property type="molecule type" value="Genomic_DNA"/>
</dbReference>
<reference evidence="6" key="1">
    <citation type="submission" date="2016-12" db="EMBL/GenBank/DDBJ databases">
        <authorList>
            <person name="Varghese N."/>
            <person name="Submissions S."/>
        </authorList>
    </citation>
    <scope>NUCLEOTIDE SEQUENCE [LARGE SCALE GENOMIC DNA]</scope>
    <source>
        <strain evidence="6">DSM 11544</strain>
    </source>
</reference>
<keyword evidence="2" id="KW-0238">DNA-binding</keyword>
<feature type="domain" description="HTH crp-type" evidence="4">
    <location>
        <begin position="94"/>
        <end position="168"/>
    </location>
</feature>
<dbReference type="InterPro" id="IPR012318">
    <property type="entry name" value="HTH_CRP"/>
</dbReference>
<keyword evidence="6" id="KW-1185">Reference proteome</keyword>
<evidence type="ECO:0000313" key="5">
    <source>
        <dbReference type="EMBL" id="SHN53261.1"/>
    </source>
</evidence>
<evidence type="ECO:0000256" key="3">
    <source>
        <dbReference type="ARBA" id="ARBA00023163"/>
    </source>
</evidence>
<dbReference type="GO" id="GO:0016301">
    <property type="term" value="F:kinase activity"/>
    <property type="evidence" value="ECO:0007669"/>
    <property type="project" value="UniProtKB-KW"/>
</dbReference>
<dbReference type="Gene3D" id="2.60.120.10">
    <property type="entry name" value="Jelly Rolls"/>
    <property type="match status" value="1"/>
</dbReference>
<dbReference type="SUPFAM" id="SSF46785">
    <property type="entry name" value="Winged helix' DNA-binding domain"/>
    <property type="match status" value="1"/>
</dbReference>
<keyword evidence="5" id="KW-0418">Kinase</keyword>
<name>A0A1M7S494_9FIRM</name>
<gene>
    <name evidence="5" type="ORF">SAMN02745215_00513</name>
</gene>
<evidence type="ECO:0000256" key="2">
    <source>
        <dbReference type="ARBA" id="ARBA00023125"/>
    </source>
</evidence>
<dbReference type="GO" id="GO:0006355">
    <property type="term" value="P:regulation of DNA-templated transcription"/>
    <property type="evidence" value="ECO:0007669"/>
    <property type="project" value="InterPro"/>
</dbReference>
<sequence>MGLIKVGRLKIGLSNEEGENRLMWFLNQGCVISCFRDLFYQEAVATERTEIVFIKKEFFFRFIRSNQDNLDFFLDQLYKKYQYCINILLTEHKSTSKVRVYKLIHQLGKNYGQIQSDQSILVKNFLTRMDMASITGVHRSNIIKYLSELENMAIIKKEKQFIIIKQPQTLEKLINLAD</sequence>
<dbReference type="SUPFAM" id="SSF51206">
    <property type="entry name" value="cAMP-binding domain-like"/>
    <property type="match status" value="1"/>
</dbReference>
<dbReference type="Gene3D" id="1.10.10.10">
    <property type="entry name" value="Winged helix-like DNA-binding domain superfamily/Winged helix DNA-binding domain"/>
    <property type="match status" value="1"/>
</dbReference>
<keyword evidence="1" id="KW-0805">Transcription regulation</keyword>
<dbReference type="InterPro" id="IPR018490">
    <property type="entry name" value="cNMP-bd_dom_sf"/>
</dbReference>
<evidence type="ECO:0000256" key="1">
    <source>
        <dbReference type="ARBA" id="ARBA00023015"/>
    </source>
</evidence>
<dbReference type="AlphaFoldDB" id="A0A1M7S494"/>
<proteinExistence type="predicted"/>
<evidence type="ECO:0000259" key="4">
    <source>
        <dbReference type="PROSITE" id="PS51063"/>
    </source>
</evidence>
<dbReference type="InterPro" id="IPR036388">
    <property type="entry name" value="WH-like_DNA-bd_sf"/>
</dbReference>
<dbReference type="Proteomes" id="UP000184010">
    <property type="component" value="Unassembled WGS sequence"/>
</dbReference>
<dbReference type="GO" id="GO:0003677">
    <property type="term" value="F:DNA binding"/>
    <property type="evidence" value="ECO:0007669"/>
    <property type="project" value="UniProtKB-KW"/>
</dbReference>
<dbReference type="Pfam" id="PF13545">
    <property type="entry name" value="HTH_Crp_2"/>
    <property type="match status" value="1"/>
</dbReference>
<dbReference type="InterPro" id="IPR014710">
    <property type="entry name" value="RmlC-like_jellyroll"/>
</dbReference>